<reference evidence="1 2" key="1">
    <citation type="submission" date="2019-01" db="EMBL/GenBank/DDBJ databases">
        <title>Intercellular communication is required for trap formation in the nematode-trapping fungus Duddingtonia flagrans.</title>
        <authorList>
            <person name="Youssar L."/>
            <person name="Wernet V."/>
            <person name="Hensel N."/>
            <person name="Hildebrandt H.-G."/>
            <person name="Fischer R."/>
        </authorList>
    </citation>
    <scope>NUCLEOTIDE SEQUENCE [LARGE SCALE GENOMIC DNA]</scope>
    <source>
        <strain evidence="1 2">CBS H-5679</strain>
    </source>
</reference>
<proteinExistence type="predicted"/>
<sequence length="69" mass="7549">MPSCVGLVGGEFAVTFQPVTSAPARWKIQTATGKPLKKTAFIYLVENTPHFRIFSPLTPSNDIELESIV</sequence>
<dbReference type="VEuPathDB" id="FungiDB:DFL_000726"/>
<dbReference type="GeneID" id="93583037"/>
<gene>
    <name evidence="1" type="ORF">DFL_000726</name>
</gene>
<protein>
    <submittedName>
        <fullName evidence="1">Uncharacterized protein</fullName>
    </submittedName>
</protein>
<accession>A0A437AEJ9</accession>
<dbReference type="AlphaFoldDB" id="A0A437AEJ9"/>
<evidence type="ECO:0000313" key="2">
    <source>
        <dbReference type="Proteomes" id="UP000283090"/>
    </source>
</evidence>
<evidence type="ECO:0000313" key="1">
    <source>
        <dbReference type="EMBL" id="RVD89733.1"/>
    </source>
</evidence>
<organism evidence="1 2">
    <name type="scientific">Arthrobotrys flagrans</name>
    <name type="common">Nematode-trapping fungus</name>
    <name type="synonym">Trichothecium flagrans</name>
    <dbReference type="NCBI Taxonomy" id="97331"/>
    <lineage>
        <taxon>Eukaryota</taxon>
        <taxon>Fungi</taxon>
        <taxon>Dikarya</taxon>
        <taxon>Ascomycota</taxon>
        <taxon>Pezizomycotina</taxon>
        <taxon>Orbiliomycetes</taxon>
        <taxon>Orbiliales</taxon>
        <taxon>Orbiliaceae</taxon>
        <taxon>Arthrobotrys</taxon>
    </lineage>
</organism>
<dbReference type="EMBL" id="SAEB01000001">
    <property type="protein sequence ID" value="RVD89733.1"/>
    <property type="molecule type" value="Genomic_DNA"/>
</dbReference>
<name>A0A437AEJ9_ARTFL</name>
<dbReference type="RefSeq" id="XP_067495277.1">
    <property type="nucleotide sequence ID" value="XM_067636814.1"/>
</dbReference>
<keyword evidence="2" id="KW-1185">Reference proteome</keyword>
<dbReference type="Proteomes" id="UP000283090">
    <property type="component" value="Unassembled WGS sequence"/>
</dbReference>
<comment type="caution">
    <text evidence="1">The sequence shown here is derived from an EMBL/GenBank/DDBJ whole genome shotgun (WGS) entry which is preliminary data.</text>
</comment>